<name>A0ABR7GK95_9FIRM</name>
<accession>A0ABR7GK95</accession>
<proteinExistence type="predicted"/>
<keyword evidence="3" id="KW-1185">Reference proteome</keyword>
<evidence type="ECO:0000256" key="1">
    <source>
        <dbReference type="SAM" id="MobiDB-lite"/>
    </source>
</evidence>
<dbReference type="Proteomes" id="UP000641741">
    <property type="component" value="Unassembled WGS sequence"/>
</dbReference>
<comment type="caution">
    <text evidence="2">The sequence shown here is derived from an EMBL/GenBank/DDBJ whole genome shotgun (WGS) entry which is preliminary data.</text>
</comment>
<organism evidence="2 3">
    <name type="scientific">Agathobaculum hominis</name>
    <dbReference type="NCBI Taxonomy" id="2763014"/>
    <lineage>
        <taxon>Bacteria</taxon>
        <taxon>Bacillati</taxon>
        <taxon>Bacillota</taxon>
        <taxon>Clostridia</taxon>
        <taxon>Eubacteriales</taxon>
        <taxon>Butyricicoccaceae</taxon>
        <taxon>Agathobaculum</taxon>
    </lineage>
</organism>
<reference evidence="2 3" key="1">
    <citation type="submission" date="2020-08" db="EMBL/GenBank/DDBJ databases">
        <title>Genome public.</title>
        <authorList>
            <person name="Liu C."/>
            <person name="Sun Q."/>
        </authorList>
    </citation>
    <scope>NUCLEOTIDE SEQUENCE [LARGE SCALE GENOMIC DNA]</scope>
    <source>
        <strain evidence="2 3">M2</strain>
    </source>
</reference>
<dbReference type="RefSeq" id="WP_186969056.1">
    <property type="nucleotide sequence ID" value="NZ_JACOPK010000002.1"/>
</dbReference>
<gene>
    <name evidence="2" type="ORF">H8S02_02045</name>
</gene>
<dbReference type="EMBL" id="JACOPK010000002">
    <property type="protein sequence ID" value="MBC5694730.1"/>
    <property type="molecule type" value="Genomic_DNA"/>
</dbReference>
<sequence length="49" mass="5522">MTACEPISRSLRRRRCAGLCRKERQTKKAEKAGHDRGGGRIRIITAQAK</sequence>
<evidence type="ECO:0000313" key="2">
    <source>
        <dbReference type="EMBL" id="MBC5694730.1"/>
    </source>
</evidence>
<feature type="compositionally biased region" description="Basic and acidic residues" evidence="1">
    <location>
        <begin position="24"/>
        <end position="38"/>
    </location>
</feature>
<protein>
    <submittedName>
        <fullName evidence="2">Uncharacterized protein</fullName>
    </submittedName>
</protein>
<feature type="region of interest" description="Disordered" evidence="1">
    <location>
        <begin position="24"/>
        <end position="49"/>
    </location>
</feature>
<evidence type="ECO:0000313" key="3">
    <source>
        <dbReference type="Proteomes" id="UP000641741"/>
    </source>
</evidence>